<keyword evidence="2" id="KW-0472">Membrane</keyword>
<accession>A0A4Z2E5F6</accession>
<evidence type="ECO:0000313" key="4">
    <source>
        <dbReference type="Proteomes" id="UP000314294"/>
    </source>
</evidence>
<evidence type="ECO:0000313" key="3">
    <source>
        <dbReference type="EMBL" id="TNN23582.1"/>
    </source>
</evidence>
<keyword evidence="4" id="KW-1185">Reference proteome</keyword>
<evidence type="ECO:0000256" key="2">
    <source>
        <dbReference type="SAM" id="Phobius"/>
    </source>
</evidence>
<comment type="caution">
    <text evidence="3">The sequence shown here is derived from an EMBL/GenBank/DDBJ whole genome shotgun (WGS) entry which is preliminary data.</text>
</comment>
<sequence>MEGRGSLEWSMSGCHYPASPQEQDRRYRHKVSLVVRYFMIPCNICLILLAVSTLGLAVLLFLNNCTLRVDDKQNAFGVTRPADRTVPGLVVLTCVCVCVCVCVCA</sequence>
<dbReference type="EMBL" id="SRLO01017999">
    <property type="protein sequence ID" value="TNN23582.1"/>
    <property type="molecule type" value="Genomic_DNA"/>
</dbReference>
<keyword evidence="2" id="KW-0812">Transmembrane</keyword>
<feature type="region of interest" description="Disordered" evidence="1">
    <location>
        <begin position="1"/>
        <end position="23"/>
    </location>
</feature>
<proteinExistence type="predicted"/>
<dbReference type="AlphaFoldDB" id="A0A4Z2E5F6"/>
<feature type="transmembrane region" description="Helical" evidence="2">
    <location>
        <begin position="34"/>
        <end position="62"/>
    </location>
</feature>
<reference evidence="3 4" key="1">
    <citation type="submission" date="2019-03" db="EMBL/GenBank/DDBJ databases">
        <title>First draft genome of Liparis tanakae, snailfish: a comprehensive survey of snailfish specific genes.</title>
        <authorList>
            <person name="Kim W."/>
            <person name="Song I."/>
            <person name="Jeong J.-H."/>
            <person name="Kim D."/>
            <person name="Kim S."/>
            <person name="Ryu S."/>
            <person name="Song J.Y."/>
            <person name="Lee S.K."/>
        </authorList>
    </citation>
    <scope>NUCLEOTIDE SEQUENCE [LARGE SCALE GENOMIC DNA]</scope>
    <source>
        <tissue evidence="3">Muscle</tissue>
    </source>
</reference>
<gene>
    <name evidence="3" type="primary">Agrn</name>
    <name evidence="3" type="ORF">EYF80_066296</name>
</gene>
<dbReference type="OrthoDB" id="126772at2759"/>
<name>A0A4Z2E5F6_9TELE</name>
<keyword evidence="2" id="KW-1133">Transmembrane helix</keyword>
<organism evidence="3 4">
    <name type="scientific">Liparis tanakae</name>
    <name type="common">Tanaka's snailfish</name>
    <dbReference type="NCBI Taxonomy" id="230148"/>
    <lineage>
        <taxon>Eukaryota</taxon>
        <taxon>Metazoa</taxon>
        <taxon>Chordata</taxon>
        <taxon>Craniata</taxon>
        <taxon>Vertebrata</taxon>
        <taxon>Euteleostomi</taxon>
        <taxon>Actinopterygii</taxon>
        <taxon>Neopterygii</taxon>
        <taxon>Teleostei</taxon>
        <taxon>Neoteleostei</taxon>
        <taxon>Acanthomorphata</taxon>
        <taxon>Eupercaria</taxon>
        <taxon>Perciformes</taxon>
        <taxon>Cottioidei</taxon>
        <taxon>Cottales</taxon>
        <taxon>Liparidae</taxon>
        <taxon>Liparis</taxon>
    </lineage>
</organism>
<feature type="transmembrane region" description="Helical" evidence="2">
    <location>
        <begin position="86"/>
        <end position="104"/>
    </location>
</feature>
<dbReference type="Proteomes" id="UP000314294">
    <property type="component" value="Unassembled WGS sequence"/>
</dbReference>
<evidence type="ECO:0000256" key="1">
    <source>
        <dbReference type="SAM" id="MobiDB-lite"/>
    </source>
</evidence>
<protein>
    <submittedName>
        <fullName evidence="3">Agrin</fullName>
    </submittedName>
</protein>